<sequence>MQEGCCASYYFFPYKKASTTKLAAPHQYSAHTSLGACLDPPLQDKTNTKESITKTLALGRERLNSITKSTIILTIDTKSHNWLRKMDEYRFGNGLPSLQPGRKGPTDSEDNKCVLDVDPEEFLDSRAADHVDRFDWEIMYGISTCMPPRNSLSHPIISYISAGVHMNIGDTVALNDTEHVILLPMWYGIQEYKQTTASMDCCEPSQQEMYRSPATQQDCGERDGTFRLAHGAGSTGMERIGTSDILEEGGIMP</sequence>
<comment type="caution">
    <text evidence="1">The sequence shown here is derived from an EMBL/GenBank/DDBJ whole genome shotgun (WGS) entry which is preliminary data.</text>
</comment>
<dbReference type="Proteomes" id="UP001175228">
    <property type="component" value="Unassembled WGS sequence"/>
</dbReference>
<organism evidence="1 2">
    <name type="scientific">Armillaria luteobubalina</name>
    <dbReference type="NCBI Taxonomy" id="153913"/>
    <lineage>
        <taxon>Eukaryota</taxon>
        <taxon>Fungi</taxon>
        <taxon>Dikarya</taxon>
        <taxon>Basidiomycota</taxon>
        <taxon>Agaricomycotina</taxon>
        <taxon>Agaricomycetes</taxon>
        <taxon>Agaricomycetidae</taxon>
        <taxon>Agaricales</taxon>
        <taxon>Marasmiineae</taxon>
        <taxon>Physalacriaceae</taxon>
        <taxon>Armillaria</taxon>
    </lineage>
</organism>
<protein>
    <submittedName>
        <fullName evidence="1">Uncharacterized protein</fullName>
    </submittedName>
</protein>
<dbReference type="EMBL" id="JAUEPU010000373">
    <property type="protein sequence ID" value="KAK0471253.1"/>
    <property type="molecule type" value="Genomic_DNA"/>
</dbReference>
<evidence type="ECO:0000313" key="2">
    <source>
        <dbReference type="Proteomes" id="UP001175228"/>
    </source>
</evidence>
<keyword evidence="2" id="KW-1185">Reference proteome</keyword>
<proteinExistence type="predicted"/>
<accession>A0AA39U011</accession>
<reference evidence="1" key="1">
    <citation type="submission" date="2023-06" db="EMBL/GenBank/DDBJ databases">
        <authorList>
            <consortium name="Lawrence Berkeley National Laboratory"/>
            <person name="Ahrendt S."/>
            <person name="Sahu N."/>
            <person name="Indic B."/>
            <person name="Wong-Bajracharya J."/>
            <person name="Merenyi Z."/>
            <person name="Ke H.-M."/>
            <person name="Monk M."/>
            <person name="Kocsube S."/>
            <person name="Drula E."/>
            <person name="Lipzen A."/>
            <person name="Balint B."/>
            <person name="Henrissat B."/>
            <person name="Andreopoulos B."/>
            <person name="Martin F.M."/>
            <person name="Harder C.B."/>
            <person name="Rigling D."/>
            <person name="Ford K.L."/>
            <person name="Foster G.D."/>
            <person name="Pangilinan J."/>
            <person name="Papanicolaou A."/>
            <person name="Barry K."/>
            <person name="LaButti K."/>
            <person name="Viragh M."/>
            <person name="Koriabine M."/>
            <person name="Yan M."/>
            <person name="Riley R."/>
            <person name="Champramary S."/>
            <person name="Plett K.L."/>
            <person name="Tsai I.J."/>
            <person name="Slot J."/>
            <person name="Sipos G."/>
            <person name="Plett J."/>
            <person name="Nagy L.G."/>
            <person name="Grigoriev I.V."/>
        </authorList>
    </citation>
    <scope>NUCLEOTIDE SEQUENCE</scope>
    <source>
        <strain evidence="1">HWK02</strain>
    </source>
</reference>
<dbReference type="AlphaFoldDB" id="A0AA39U011"/>
<gene>
    <name evidence="1" type="ORF">EDD18DRAFT_1119669</name>
</gene>
<evidence type="ECO:0000313" key="1">
    <source>
        <dbReference type="EMBL" id="KAK0471253.1"/>
    </source>
</evidence>
<name>A0AA39U011_9AGAR</name>